<reference evidence="2 3" key="1">
    <citation type="journal article" date="2021" name="MBio">
        <title>A New Model Trypanosomatid, Novymonas esmeraldas: Genomic Perception of Its 'Candidatus Pandoraea novymonadis' Endosymbiont.</title>
        <authorList>
            <person name="Zakharova A."/>
            <person name="Saura A."/>
            <person name="Butenko A."/>
            <person name="Podesvova L."/>
            <person name="Warmusova S."/>
            <person name="Kostygov A.Y."/>
            <person name="Nenarokova A."/>
            <person name="Lukes J."/>
            <person name="Opperdoes F.R."/>
            <person name="Yurchenko V."/>
        </authorList>
    </citation>
    <scope>NUCLEOTIDE SEQUENCE [LARGE SCALE GENOMIC DNA]</scope>
    <source>
        <strain evidence="2 3">E262AT.01</strain>
    </source>
</reference>
<dbReference type="EMBL" id="JAECZO010000013">
    <property type="protein sequence ID" value="KAK7201275.1"/>
    <property type="molecule type" value="Genomic_DNA"/>
</dbReference>
<feature type="compositionally biased region" description="Basic residues" evidence="1">
    <location>
        <begin position="86"/>
        <end position="96"/>
    </location>
</feature>
<feature type="region of interest" description="Disordered" evidence="1">
    <location>
        <begin position="24"/>
        <end position="64"/>
    </location>
</feature>
<keyword evidence="3" id="KW-1185">Reference proteome</keyword>
<dbReference type="AlphaFoldDB" id="A0AAW0F7L8"/>
<evidence type="ECO:0000313" key="2">
    <source>
        <dbReference type="EMBL" id="KAK7201275.1"/>
    </source>
</evidence>
<comment type="caution">
    <text evidence="2">The sequence shown here is derived from an EMBL/GenBank/DDBJ whole genome shotgun (WGS) entry which is preliminary data.</text>
</comment>
<sequence length="184" mass="19944">MASAAEEEWADGVDDFFAEFSSATSRGKSMRRQNADAHHATVAQSSNMLERQAMDRAESAEEARRRIAAAVVSRATTREIEAAARAAKKNLKKTQKKTGAGTASAAPGISSSSSTAAQSSRIAGAGPSPAQMDGRLATAPLAERVTGHVRHGKRHQKVDAKYARKEEAKENRVKYRRVLRKQRR</sequence>
<feature type="compositionally biased region" description="Basic residues" evidence="1">
    <location>
        <begin position="174"/>
        <end position="184"/>
    </location>
</feature>
<evidence type="ECO:0000313" key="3">
    <source>
        <dbReference type="Proteomes" id="UP001430356"/>
    </source>
</evidence>
<feature type="compositionally biased region" description="Basic and acidic residues" evidence="1">
    <location>
        <begin position="52"/>
        <end position="64"/>
    </location>
</feature>
<feature type="compositionally biased region" description="Basic and acidic residues" evidence="1">
    <location>
        <begin position="157"/>
        <end position="173"/>
    </location>
</feature>
<evidence type="ECO:0000256" key="1">
    <source>
        <dbReference type="SAM" id="MobiDB-lite"/>
    </source>
</evidence>
<feature type="compositionally biased region" description="Basic residues" evidence="1">
    <location>
        <begin position="147"/>
        <end position="156"/>
    </location>
</feature>
<gene>
    <name evidence="2" type="ORF">NESM_000189300</name>
</gene>
<name>A0AAW0F7L8_9TRYP</name>
<proteinExistence type="predicted"/>
<feature type="region of interest" description="Disordered" evidence="1">
    <location>
        <begin position="86"/>
        <end position="184"/>
    </location>
</feature>
<dbReference type="Proteomes" id="UP001430356">
    <property type="component" value="Unassembled WGS sequence"/>
</dbReference>
<protein>
    <submittedName>
        <fullName evidence="2">Uncharacterized protein</fullName>
    </submittedName>
</protein>
<accession>A0AAW0F7L8</accession>
<feature type="compositionally biased region" description="Low complexity" evidence="1">
    <location>
        <begin position="97"/>
        <end position="120"/>
    </location>
</feature>
<organism evidence="2 3">
    <name type="scientific">Novymonas esmeraldas</name>
    <dbReference type="NCBI Taxonomy" id="1808958"/>
    <lineage>
        <taxon>Eukaryota</taxon>
        <taxon>Discoba</taxon>
        <taxon>Euglenozoa</taxon>
        <taxon>Kinetoplastea</taxon>
        <taxon>Metakinetoplastina</taxon>
        <taxon>Trypanosomatida</taxon>
        <taxon>Trypanosomatidae</taxon>
        <taxon>Novymonas</taxon>
    </lineage>
</organism>